<dbReference type="PROSITE" id="PS51272">
    <property type="entry name" value="SLH"/>
    <property type="match status" value="3"/>
</dbReference>
<evidence type="ECO:0000313" key="4">
    <source>
        <dbReference type="Proteomes" id="UP000517523"/>
    </source>
</evidence>
<evidence type="ECO:0000256" key="1">
    <source>
        <dbReference type="SAM" id="SignalP"/>
    </source>
</evidence>
<dbReference type="InterPro" id="IPR001119">
    <property type="entry name" value="SLH_dom"/>
</dbReference>
<comment type="caution">
    <text evidence="3">The sequence shown here is derived from an EMBL/GenBank/DDBJ whole genome shotgun (WGS) entry which is preliminary data.</text>
</comment>
<dbReference type="InterPro" id="IPR013783">
    <property type="entry name" value="Ig-like_fold"/>
</dbReference>
<keyword evidence="1" id="KW-0732">Signal</keyword>
<feature type="domain" description="SLH" evidence="2">
    <location>
        <begin position="1238"/>
        <end position="1310"/>
    </location>
</feature>
<feature type="domain" description="SLH" evidence="2">
    <location>
        <begin position="1103"/>
        <end position="1165"/>
    </location>
</feature>
<dbReference type="RefSeq" id="WP_183585074.1">
    <property type="nucleotide sequence ID" value="NZ_JACHXJ010000005.1"/>
</dbReference>
<gene>
    <name evidence="3" type="ORF">FHS19_005591</name>
</gene>
<evidence type="ECO:0000313" key="3">
    <source>
        <dbReference type="EMBL" id="MBB3130872.1"/>
    </source>
</evidence>
<organism evidence="3 4">
    <name type="scientific">Paenibacillus rhizosphaerae</name>
    <dbReference type="NCBI Taxonomy" id="297318"/>
    <lineage>
        <taxon>Bacteria</taxon>
        <taxon>Bacillati</taxon>
        <taxon>Bacillota</taxon>
        <taxon>Bacilli</taxon>
        <taxon>Bacillales</taxon>
        <taxon>Paenibacillaceae</taxon>
        <taxon>Paenibacillus</taxon>
    </lineage>
</organism>
<sequence>MHRIKKTYVWIMLMALIVSLFPAGLAQPVHAAPAQPATYFIPDDLDLRKTSLLTTDTSGTQISRENVYVSSSPTLTITGTYAYVTEDSLKAKVEQLSSKTLQGGGIEWVTDSAHFKDGNITKDTSSSAQKFKATNLSLFPGFNKITLSGSQNGITRSDVFYVLFDQVPYVQNLKLLGSSLGEIYLNEGTQVVSDKQSVTLQGDVKNATDVTVAVNSDTPLVSTLTQTGKFFSPALKLKTGLNTLTITIKNGSDSVSVTREVYYYDKNSPFVTLDMNYNGKDYNLLNNTPTVTDNGQNGTPSGTLTARVLLDDTGKPFKDAGTVLIDNNILTPNTDYSVLDEVAIPAPDGVTPAYRLVTFKVNSLAFAAGVVAQKIKLGVSYDNKIDAATDLIFKYLPGEVGITNMKYLKGYQEGNTLADTSVLPLDGTELESDSFYVLVQADQNLDGITPQPVLKAEYLPTGSVNVTKAGSQPSDLAKNEVVYKVTGFSNGKQQVRFQFNDSSAYYTVNITYATKNYIYVENLYDGQTFEIDSSKGTSSIRLKGEYRDFENISNAELFVNGLTGADLKLSTPFKIDNTTKTFDLNLTVDVSGPLYYGENRIVLTGSSMDGKGNTRSVRKELRIYIVDTNVSNITTFQPSIADDANRESFSQLNLGQTTSNPKLDKILERSPLFEYKDNIYETSQLKYDLVIQGGGAKIINLNLGSQKFFSSLDQNIDLSKVTSGTTEIKTDKFQYNGKDYDYDLAMIDGKFLLRIRNIPFEALGSHVYNLELINSTGARSSQRLEITRVVAPFRILSPKATVGDQIVVNKNFVRFDIEAEGATQVLINKNLATKRTDMNDRFFYDFVGLKPDKSTSIKIDIVRDTQTITQTVNVYYTSAVTVDSQYMTEKPATKYSAFNKALELAFPKGTVLKSANVGVGEVAKFYPDNKYLFGIADPKDGVLERKNDYGDVIGLNKDQRTPNGQETIKLPVDLLEFFNSTAKTYNFTRVSNVYWISAGLGESGSPDTPGYKPSTNGLAPYSIEGNFRDLSILEPERKIVPSQRGTLTIAFNPDVVDAAGTTVTVFRFTDKAEWENVGGAVNTKAHTITVPFDDSGYYVVMKQSRGFSDITKHPWARDILNALYAKGIMSNVQADAFGADDLTTRGEFATLLVKGLDIPLNYDNNVQTYFDIVPGAKTDTWDFKYIETASRAGIVTGIGEGYFGVEEPITREQAAVMVARALKLKMPTNDDKLKASLDKQFQDSGKIDIYARPGISAVVSAKIMAGQPITITGQKKPSYNLNPQSSMTRAEAGKIAVELLKKSTSIFPKNLS</sequence>
<dbReference type="Proteomes" id="UP000517523">
    <property type="component" value="Unassembled WGS sequence"/>
</dbReference>
<dbReference type="Pfam" id="PF00395">
    <property type="entry name" value="SLH"/>
    <property type="match status" value="2"/>
</dbReference>
<proteinExistence type="predicted"/>
<dbReference type="EMBL" id="JACHXJ010000005">
    <property type="protein sequence ID" value="MBB3130872.1"/>
    <property type="molecule type" value="Genomic_DNA"/>
</dbReference>
<evidence type="ECO:0000259" key="2">
    <source>
        <dbReference type="PROSITE" id="PS51272"/>
    </source>
</evidence>
<dbReference type="Gene3D" id="2.60.40.10">
    <property type="entry name" value="Immunoglobulins"/>
    <property type="match status" value="1"/>
</dbReference>
<feature type="domain" description="SLH" evidence="2">
    <location>
        <begin position="1166"/>
        <end position="1232"/>
    </location>
</feature>
<accession>A0A839TVZ5</accession>
<feature type="chain" id="PRO_5032991545" description="SLH domain-containing protein" evidence="1">
    <location>
        <begin position="32"/>
        <end position="1312"/>
    </location>
</feature>
<protein>
    <recommendedName>
        <fullName evidence="2">SLH domain-containing protein</fullName>
    </recommendedName>
</protein>
<feature type="signal peptide" evidence="1">
    <location>
        <begin position="1"/>
        <end position="31"/>
    </location>
</feature>
<reference evidence="3 4" key="1">
    <citation type="submission" date="2020-08" db="EMBL/GenBank/DDBJ databases">
        <title>Genomic Encyclopedia of Type Strains, Phase III (KMG-III): the genomes of soil and plant-associated and newly described type strains.</title>
        <authorList>
            <person name="Whitman W."/>
        </authorList>
    </citation>
    <scope>NUCLEOTIDE SEQUENCE [LARGE SCALE GENOMIC DNA]</scope>
    <source>
        <strain evidence="3 4">CECT 5831</strain>
    </source>
</reference>
<name>A0A839TVZ5_9BACL</name>